<feature type="transmembrane region" description="Helical" evidence="1">
    <location>
        <begin position="177"/>
        <end position="201"/>
    </location>
</feature>
<organism evidence="2 3">
    <name type="scientific">Malaciobacter molluscorum LMG 25693</name>
    <dbReference type="NCBI Taxonomy" id="870501"/>
    <lineage>
        <taxon>Bacteria</taxon>
        <taxon>Pseudomonadati</taxon>
        <taxon>Campylobacterota</taxon>
        <taxon>Epsilonproteobacteria</taxon>
        <taxon>Campylobacterales</taxon>
        <taxon>Arcobacteraceae</taxon>
        <taxon>Malaciobacter</taxon>
    </lineage>
</organism>
<comment type="caution">
    <text evidence="2">The sequence shown here is derived from an EMBL/GenBank/DDBJ whole genome shotgun (WGS) entry which is preliminary data.</text>
</comment>
<evidence type="ECO:0000313" key="2">
    <source>
        <dbReference type="EMBL" id="PHO16968.1"/>
    </source>
</evidence>
<proteinExistence type="predicted"/>
<evidence type="ECO:0000256" key="1">
    <source>
        <dbReference type="SAM" id="Phobius"/>
    </source>
</evidence>
<keyword evidence="3" id="KW-1185">Reference proteome</keyword>
<evidence type="ECO:0000313" key="3">
    <source>
        <dbReference type="Proteomes" id="UP000221222"/>
    </source>
</evidence>
<dbReference type="Gene3D" id="6.10.340.10">
    <property type="match status" value="1"/>
</dbReference>
<keyword evidence="1" id="KW-0472">Membrane</keyword>
<keyword evidence="1" id="KW-1133">Transmembrane helix</keyword>
<protein>
    <submittedName>
        <fullName evidence="2">Chemotaxis protein</fullName>
    </submittedName>
</protein>
<name>A0A2G1DEP7_9BACT</name>
<feature type="non-terminal residue" evidence="2">
    <location>
        <position position="269"/>
    </location>
</feature>
<gene>
    <name evidence="2" type="ORF">CPU12_13045</name>
</gene>
<dbReference type="EMBL" id="NXFY01000028">
    <property type="protein sequence ID" value="PHO16968.1"/>
    <property type="molecule type" value="Genomic_DNA"/>
</dbReference>
<accession>A0A2G1DEP7</accession>
<sequence>MLGNFSTSKKLMSFSILFILNIIIAGFLYNFYNSKVDYAVKEEISTGAFVQDILKGRIAVYQFLRSPNENTANKVKEKFSLLNKNIEEFKNTLKTNQDIKLTDNILDLSNKYIDLFDLFANDRIKEYASGEKEESKNIASNILNMANVGAILEEQLIKINEHAIVLKNEAQNSLNTALIVLMVLSLIVFITFSSLIASSIVKKLDEFKEGLMSFFAFINRETQEVKVLSIKGKDEFAQMADTINENIKKINEGLQLDNKAVSDALEVVE</sequence>
<feature type="transmembrane region" description="Helical" evidence="1">
    <location>
        <begin position="12"/>
        <end position="32"/>
    </location>
</feature>
<reference evidence="2 3" key="1">
    <citation type="submission" date="2017-09" db="EMBL/GenBank/DDBJ databases">
        <title>Arcobacter canalis sp. nov., a new species isolated from a water canal contaminated with urban sewage.</title>
        <authorList>
            <person name="Perez-Cataluna A."/>
            <person name="Salas-Masso N."/>
            <person name="Figueras M.J."/>
        </authorList>
    </citation>
    <scope>NUCLEOTIDE SEQUENCE [LARGE SCALE GENOMIC DNA]</scope>
    <source>
        <strain evidence="2 3">F98-3</strain>
    </source>
</reference>
<dbReference type="AlphaFoldDB" id="A0A2G1DEP7"/>
<dbReference type="Proteomes" id="UP000221222">
    <property type="component" value="Unassembled WGS sequence"/>
</dbReference>
<keyword evidence="1" id="KW-0812">Transmembrane</keyword>